<dbReference type="GO" id="GO:0072686">
    <property type="term" value="C:mitotic spindle"/>
    <property type="evidence" value="ECO:0007669"/>
    <property type="project" value="TreeGrafter"/>
</dbReference>
<dbReference type="GO" id="GO:0090307">
    <property type="term" value="P:mitotic spindle assembly"/>
    <property type="evidence" value="ECO:0007669"/>
    <property type="project" value="TreeGrafter"/>
</dbReference>
<sequence length="966" mass="108130">MLIALTLADILTASGYLMATVRWYSIGLQNSNTCDSASDNFCKAQSFITTFSRIITTVALTMGVLGKNESMTGINGVWCWLAVTSYDCHGVLWMLLAGKGWEILTYLITAILYLLLKDLDKPLYDLYGRRIGRSNSAADITNPYATAPRNRRNQTSGRTTPVSFSGRMTPTSQISGRMTPTSSISGRMTPTSSVTGRTTPVHFSHNSGSSYNSTYNSLPRQKSSTSHSSTSRRPRTSGASQSQPNSRSNSPNSRLGYVSHTRKDRTPAKPRRSGVVRSQGASREGSPNRYGHSGRERRLSGSKIPSSGGKTKVQAHRVLRPGSDVEDALAEALIRGGRSRYDTYDSDDAASENSSVCSERSFASLGKTSEDTAEIISLLGSTSSADRKEGLIALQNLLRLNRYLTRVELRKVMEIFTRMFHDPASKVLSLFFDTLVDLVIVHNRDLHDHLYLVLTKLIVKTGADMLGSQQAKVQKCLDTIRDNFPYNMQFNVVTKFIIDQTQSHSLKVKSSLLNFLHSLVQVMDVSDLMNSADSRLAISRIINWTTEPKSVDVRKGAQMVLIALFNLNPPEFSMMLSYLPKAFQDGATKILHNHIRSASHESDVLSPRNVTSPPQNRSRPPSRTEHHDELETENMNPEDIYNSIKKTSADIQNLSINSKLDSYENVKKKIDFTSQDSGIQDLRNDSPDAVDGRKTHYNPSHYQDEGILNGLNRSRLADPDFDEGESFNEDFSENDIISEILKELSNHNERNEEREEAMKQLIKLTREGSFGLWDEHFKTILLILLETLGDNDVQIRALALNVLREILRHQPRRFCDYAELTTLRILEAHKRSRLRVQKAADECAETLANYIPPDQCIRILTPIVQSASHPINLGAIKMQTKAVERMPNDALEGKLTDIIPGLVKAYDDQVSTVRKSAVFCLVAIHTKVGDTIWNYLTKLNYSKVKLLNLYIKRNQQKETEKKVGGI</sequence>
<evidence type="ECO:0000256" key="2">
    <source>
        <dbReference type="SAM" id="MobiDB-lite"/>
    </source>
</evidence>
<reference evidence="5" key="1">
    <citation type="submission" date="2021-03" db="EMBL/GenBank/DDBJ databases">
        <authorList>
            <person name="Bekaert M."/>
        </authorList>
    </citation>
    <scope>NUCLEOTIDE SEQUENCE</scope>
</reference>
<feature type="region of interest" description="Disordered" evidence="2">
    <location>
        <begin position="139"/>
        <end position="314"/>
    </location>
</feature>
<keyword evidence="6" id="KW-1185">Reference proteome</keyword>
<dbReference type="PANTHER" id="PTHR21567:SF9">
    <property type="entry name" value="CLIP-ASSOCIATING PROTEIN"/>
    <property type="match status" value="1"/>
</dbReference>
<dbReference type="InterPro" id="IPR016024">
    <property type="entry name" value="ARM-type_fold"/>
</dbReference>
<dbReference type="Gene3D" id="1.25.10.10">
    <property type="entry name" value="Leucine-rich Repeat Variant"/>
    <property type="match status" value="2"/>
</dbReference>
<evidence type="ECO:0000256" key="3">
    <source>
        <dbReference type="SAM" id="SignalP"/>
    </source>
</evidence>
<dbReference type="EMBL" id="CAJPWZ010003147">
    <property type="protein sequence ID" value="CAG2253252.1"/>
    <property type="molecule type" value="Genomic_DNA"/>
</dbReference>
<name>A0A8S3VHZ3_MYTED</name>
<dbReference type="GO" id="GO:0000776">
    <property type="term" value="C:kinetochore"/>
    <property type="evidence" value="ECO:0007669"/>
    <property type="project" value="TreeGrafter"/>
</dbReference>
<keyword evidence="1" id="KW-0175">Coiled coil</keyword>
<evidence type="ECO:0000256" key="1">
    <source>
        <dbReference type="SAM" id="Coils"/>
    </source>
</evidence>
<evidence type="ECO:0000313" key="6">
    <source>
        <dbReference type="Proteomes" id="UP000683360"/>
    </source>
</evidence>
<dbReference type="InterPro" id="IPR034085">
    <property type="entry name" value="TOG"/>
</dbReference>
<proteinExistence type="predicted"/>
<feature type="region of interest" description="Disordered" evidence="2">
    <location>
        <begin position="598"/>
        <end position="637"/>
    </location>
</feature>
<dbReference type="SMART" id="SM01349">
    <property type="entry name" value="TOG"/>
    <property type="match status" value="1"/>
</dbReference>
<feature type="compositionally biased region" description="Polar residues" evidence="2">
    <location>
        <begin position="153"/>
        <end position="198"/>
    </location>
</feature>
<dbReference type="Proteomes" id="UP000683360">
    <property type="component" value="Unassembled WGS sequence"/>
</dbReference>
<dbReference type="GO" id="GO:0005876">
    <property type="term" value="C:spindle microtubule"/>
    <property type="evidence" value="ECO:0007669"/>
    <property type="project" value="TreeGrafter"/>
</dbReference>
<feature type="coiled-coil region" evidence="1">
    <location>
        <begin position="737"/>
        <end position="767"/>
    </location>
</feature>
<feature type="compositionally biased region" description="Low complexity" evidence="2">
    <location>
        <begin position="612"/>
        <end position="621"/>
    </location>
</feature>
<feature type="compositionally biased region" description="Low complexity" evidence="2">
    <location>
        <begin position="236"/>
        <end position="254"/>
    </location>
</feature>
<feature type="compositionally biased region" description="Basic residues" evidence="2">
    <location>
        <begin position="260"/>
        <end position="274"/>
    </location>
</feature>
<evidence type="ECO:0000313" key="5">
    <source>
        <dbReference type="EMBL" id="CAG2253252.1"/>
    </source>
</evidence>
<dbReference type="GO" id="GO:0005815">
    <property type="term" value="C:microtubule organizing center"/>
    <property type="evidence" value="ECO:0007669"/>
    <property type="project" value="TreeGrafter"/>
</dbReference>
<gene>
    <name evidence="5" type="ORF">MEDL_64772</name>
</gene>
<dbReference type="GO" id="GO:0005881">
    <property type="term" value="C:cytoplasmic microtubule"/>
    <property type="evidence" value="ECO:0007669"/>
    <property type="project" value="TreeGrafter"/>
</dbReference>
<dbReference type="GO" id="GO:0040001">
    <property type="term" value="P:establishment of mitotic spindle localization"/>
    <property type="evidence" value="ECO:0007669"/>
    <property type="project" value="TreeGrafter"/>
</dbReference>
<keyword evidence="3" id="KW-0732">Signal</keyword>
<protein>
    <submittedName>
        <fullName evidence="5">CLASP1_2</fullName>
    </submittedName>
</protein>
<dbReference type="SUPFAM" id="SSF48371">
    <property type="entry name" value="ARM repeat"/>
    <property type="match status" value="1"/>
</dbReference>
<accession>A0A8S3VHZ3</accession>
<feature type="domain" description="TOG" evidence="4">
    <location>
        <begin position="730"/>
        <end position="960"/>
    </location>
</feature>
<dbReference type="GO" id="GO:0045180">
    <property type="term" value="C:basal cortex"/>
    <property type="evidence" value="ECO:0007669"/>
    <property type="project" value="TreeGrafter"/>
</dbReference>
<dbReference type="InterPro" id="IPR011989">
    <property type="entry name" value="ARM-like"/>
</dbReference>
<dbReference type="GO" id="GO:0008017">
    <property type="term" value="F:microtubule binding"/>
    <property type="evidence" value="ECO:0007669"/>
    <property type="project" value="TreeGrafter"/>
</dbReference>
<dbReference type="OrthoDB" id="46159at2759"/>
<organism evidence="5 6">
    <name type="scientific">Mytilus edulis</name>
    <name type="common">Blue mussel</name>
    <dbReference type="NCBI Taxonomy" id="6550"/>
    <lineage>
        <taxon>Eukaryota</taxon>
        <taxon>Metazoa</taxon>
        <taxon>Spiralia</taxon>
        <taxon>Lophotrochozoa</taxon>
        <taxon>Mollusca</taxon>
        <taxon>Bivalvia</taxon>
        <taxon>Autobranchia</taxon>
        <taxon>Pteriomorphia</taxon>
        <taxon>Mytilida</taxon>
        <taxon>Mytiloidea</taxon>
        <taxon>Mytilidae</taxon>
        <taxon>Mytilinae</taxon>
        <taxon>Mytilus</taxon>
    </lineage>
</organism>
<comment type="caution">
    <text evidence="5">The sequence shown here is derived from an EMBL/GenBank/DDBJ whole genome shotgun (WGS) entry which is preliminary data.</text>
</comment>
<feature type="chain" id="PRO_5035941826" evidence="3">
    <location>
        <begin position="16"/>
        <end position="966"/>
    </location>
</feature>
<feature type="signal peptide" evidence="3">
    <location>
        <begin position="1"/>
        <end position="15"/>
    </location>
</feature>
<dbReference type="AlphaFoldDB" id="A0A8S3VHZ3"/>
<evidence type="ECO:0000259" key="4">
    <source>
        <dbReference type="SMART" id="SM01349"/>
    </source>
</evidence>
<dbReference type="PANTHER" id="PTHR21567">
    <property type="entry name" value="CLASP"/>
    <property type="match status" value="1"/>
</dbReference>
<feature type="compositionally biased region" description="Low complexity" evidence="2">
    <location>
        <begin position="204"/>
        <end position="229"/>
    </location>
</feature>